<dbReference type="Proteomes" id="UP001341136">
    <property type="component" value="Chromosome"/>
</dbReference>
<comment type="cofactor">
    <cofactor evidence="2">
        <name>[2Fe-2S] cluster</name>
        <dbReference type="ChEBI" id="CHEBI:190135"/>
    </cofactor>
</comment>
<name>A0ABZ2D0H1_9BACI</name>
<dbReference type="InterPro" id="IPR030489">
    <property type="entry name" value="TR_Rrf2-type_CS"/>
</dbReference>
<evidence type="ECO:0000256" key="3">
    <source>
        <dbReference type="ARBA" id="ARBA00040173"/>
    </source>
</evidence>
<organism evidence="4 5">
    <name type="scientific">Shouchella rhizosphaerae</name>
    <dbReference type="NCBI Taxonomy" id="866786"/>
    <lineage>
        <taxon>Bacteria</taxon>
        <taxon>Bacillati</taxon>
        <taxon>Bacillota</taxon>
        <taxon>Bacilli</taxon>
        <taxon>Bacillales</taxon>
        <taxon>Bacillaceae</taxon>
        <taxon>Shouchella</taxon>
    </lineage>
</organism>
<dbReference type="InterPro" id="IPR036388">
    <property type="entry name" value="WH-like_DNA-bd_sf"/>
</dbReference>
<dbReference type="NCBIfam" id="TIGR00738">
    <property type="entry name" value="rrf2_super"/>
    <property type="match status" value="1"/>
</dbReference>
<reference evidence="4 5" key="1">
    <citation type="submission" date="2024-01" db="EMBL/GenBank/DDBJ databases">
        <title>Culturomics analysis of mouse respiratory tract.</title>
        <authorList>
            <person name="Phillips A.M."/>
            <person name="Collette N.M."/>
            <person name="Mageeney C.M."/>
            <person name="Sinha A."/>
            <person name="Hern K.E."/>
            <person name="Arkin A.P."/>
            <person name="Williams K.P."/>
            <person name="Branda S."/>
        </authorList>
    </citation>
    <scope>NUCLEOTIDE SEQUENCE [LARGE SCALE GENOMIC DNA]</scope>
    <source>
        <strain evidence="4 5">CP20</strain>
    </source>
</reference>
<sequence length="153" mass="17104">MAIQLTTYTDYALRALLYVGSLPDGERTQVKDIASVYNISLNHLQKVIHDLGRKGVLHTIRGKHGGIALAHKPVDINIGKLVRELEDVQLVECFRDNNNCLISNSCKLKEALAKAQHAFFQVLDQYSLADFLENKADLYALFKIAGQEEPLTP</sequence>
<dbReference type="Gene3D" id="1.10.10.10">
    <property type="entry name" value="Winged helix-like DNA-binding domain superfamily/Winged helix DNA-binding domain"/>
    <property type="match status" value="1"/>
</dbReference>
<dbReference type="PROSITE" id="PS51197">
    <property type="entry name" value="HTH_RRF2_2"/>
    <property type="match status" value="1"/>
</dbReference>
<protein>
    <recommendedName>
        <fullName evidence="3">HTH-type transcriptional regulator NsrR</fullName>
    </recommendedName>
</protein>
<dbReference type="EMBL" id="CP144921">
    <property type="protein sequence ID" value="WWA31626.1"/>
    <property type="molecule type" value="Genomic_DNA"/>
</dbReference>
<dbReference type="InterPro" id="IPR036390">
    <property type="entry name" value="WH_DNA-bd_sf"/>
</dbReference>
<dbReference type="PROSITE" id="PS01332">
    <property type="entry name" value="HTH_RRF2_1"/>
    <property type="match status" value="1"/>
</dbReference>
<dbReference type="PANTHER" id="PTHR33221:SF4">
    <property type="entry name" value="HTH-TYPE TRANSCRIPTIONAL REPRESSOR NSRR"/>
    <property type="match status" value="1"/>
</dbReference>
<proteinExistence type="predicted"/>
<keyword evidence="5" id="KW-1185">Reference proteome</keyword>
<keyword evidence="1" id="KW-0238">DNA-binding</keyword>
<evidence type="ECO:0000313" key="4">
    <source>
        <dbReference type="EMBL" id="WWA31626.1"/>
    </source>
</evidence>
<dbReference type="PANTHER" id="PTHR33221">
    <property type="entry name" value="WINGED HELIX-TURN-HELIX TRANSCRIPTIONAL REGULATOR, RRF2 FAMILY"/>
    <property type="match status" value="1"/>
</dbReference>
<gene>
    <name evidence="4" type="ORF">V5G21_07410</name>
</gene>
<accession>A0ABZ2D0H1</accession>
<evidence type="ECO:0000256" key="2">
    <source>
        <dbReference type="ARBA" id="ARBA00034078"/>
    </source>
</evidence>
<dbReference type="Pfam" id="PF02082">
    <property type="entry name" value="Rrf2"/>
    <property type="match status" value="1"/>
</dbReference>
<dbReference type="InterPro" id="IPR000944">
    <property type="entry name" value="Tscrpt_reg_Rrf2"/>
</dbReference>
<evidence type="ECO:0000256" key="1">
    <source>
        <dbReference type="ARBA" id="ARBA00023125"/>
    </source>
</evidence>
<dbReference type="RefSeq" id="WP_011248590.1">
    <property type="nucleotide sequence ID" value="NZ_CP144921.1"/>
</dbReference>
<evidence type="ECO:0000313" key="5">
    <source>
        <dbReference type="Proteomes" id="UP001341136"/>
    </source>
</evidence>
<dbReference type="SUPFAM" id="SSF46785">
    <property type="entry name" value="Winged helix' DNA-binding domain"/>
    <property type="match status" value="1"/>
</dbReference>